<dbReference type="SMART" id="SM00129">
    <property type="entry name" value="KISc"/>
    <property type="match status" value="1"/>
</dbReference>
<feature type="coiled-coil region" evidence="7">
    <location>
        <begin position="331"/>
        <end position="375"/>
    </location>
</feature>
<dbReference type="InterPro" id="IPR027640">
    <property type="entry name" value="Kinesin-like_fam"/>
</dbReference>
<keyword evidence="3 5" id="KW-0067">ATP-binding</keyword>
<feature type="binding site" evidence="5">
    <location>
        <begin position="591"/>
        <end position="598"/>
    </location>
    <ligand>
        <name>ATP</name>
        <dbReference type="ChEBI" id="CHEBI:30616"/>
    </ligand>
</feature>
<dbReference type="STRING" id="282301.A0A267GNS0"/>
<dbReference type="PRINTS" id="PR00380">
    <property type="entry name" value="KINESINHEAVY"/>
</dbReference>
<feature type="domain" description="Kinesin motor" evidence="9">
    <location>
        <begin position="517"/>
        <end position="831"/>
    </location>
</feature>
<dbReference type="SUPFAM" id="SSF52540">
    <property type="entry name" value="P-loop containing nucleoside triphosphate hydrolases"/>
    <property type="match status" value="1"/>
</dbReference>
<comment type="caution">
    <text evidence="10">The sequence shown here is derived from an EMBL/GenBank/DDBJ whole genome shotgun (WGS) entry which is preliminary data.</text>
</comment>
<dbReference type="GO" id="GO:0007018">
    <property type="term" value="P:microtubule-based movement"/>
    <property type="evidence" value="ECO:0007669"/>
    <property type="project" value="InterPro"/>
</dbReference>
<feature type="non-terminal residue" evidence="10">
    <location>
        <position position="1"/>
    </location>
</feature>
<evidence type="ECO:0000256" key="5">
    <source>
        <dbReference type="PROSITE-ProRule" id="PRU00283"/>
    </source>
</evidence>
<dbReference type="GO" id="GO:0005524">
    <property type="term" value="F:ATP binding"/>
    <property type="evidence" value="ECO:0007669"/>
    <property type="project" value="UniProtKB-UniRule"/>
</dbReference>
<sequence>FKQHNACNAFYCRLVRYGCRGAFFCVSIFSHYNSTMGSAPSTEVQGSQPQTRRVASVPDFRGSGSNQAQSASRPTGRQTTETASKQTASTSQKQPAASQQSSSSKPSAAPRIIRGGRADAIPEVRDPNDIIFETFYHSSGKNFTCMFVNDVRYYLDSYKTGEWLEFPLEWYSEGALEVDDVLGGSEASAGQGGEAPSGSNAQAVNVEISEGKKDEREGVIKIPGKGVFQTYIFEHRRNVHCYYDPDESAWIKLPLKWELKTDVAKKLVRQTQELCPQWRDECDLLASLRASNYNVEDCINTFHATQGTYGPEVAAGFEGALSREKSIIMQNENYDEMAAKLTTAERKLERREVRVKKLEEENNYLKSKIAEVEELLATTKAECSATIAQVEVLQRERPVTAKSRGGSGGGGASAAAAAAVAAAAAAQTQETISKDELKRLYDGVKSMHKVYLQLVSETKTQKEFTSKKITELKESMKRLKQCGSVTEEQIEEVRTLYRREALQRKLLYNQLQELRGNIRVFCRVRNETSAKMSLATPNDQDVVTVGGNDKKMFQFDRAFGVNSTQDEVYSVVSPIITSCADGYNVSIMAYGQTGSGKTYTMLGPSPNPFSNPGVNVRAIQELFRLCAERKDTTDYTMHISMVEIYNECIQDLLRKDVKQVDLRSTGTKVTLVDITEQPIGKEKDILDALDQGTSNRKVAATKMNSQSSRSHLVLILTVIGKDLVTGTRTKGTLTLCDLAGSERVGKTGATGEQLAEAAFINKSLTSLGQVFAALRDNQLHVPYRNSKLTHLLMPSLGGDAKACLFVNVSPNESNLQETLSTLLFGVNARQVALGQAKKNVAKK</sequence>
<keyword evidence="6" id="KW-0493">Microtubule</keyword>
<dbReference type="PROSITE" id="PS00411">
    <property type="entry name" value="KINESIN_MOTOR_1"/>
    <property type="match status" value="1"/>
</dbReference>
<dbReference type="InterPro" id="IPR027417">
    <property type="entry name" value="P-loop_NTPase"/>
</dbReference>
<dbReference type="AlphaFoldDB" id="A0A267GNS0"/>
<keyword evidence="4" id="KW-0963">Cytoplasm</keyword>
<keyword evidence="7" id="KW-0175">Coiled coil</keyword>
<dbReference type="EMBL" id="NIVC01000221">
    <property type="protein sequence ID" value="PAA87678.1"/>
    <property type="molecule type" value="Genomic_DNA"/>
</dbReference>
<keyword evidence="11" id="KW-1185">Reference proteome</keyword>
<evidence type="ECO:0000256" key="6">
    <source>
        <dbReference type="RuleBase" id="RU000394"/>
    </source>
</evidence>
<feature type="compositionally biased region" description="Polar residues" evidence="8">
    <location>
        <begin position="63"/>
        <end position="85"/>
    </location>
</feature>
<feature type="region of interest" description="Disordered" evidence="8">
    <location>
        <begin position="37"/>
        <end position="117"/>
    </location>
</feature>
<keyword evidence="2 5" id="KW-0547">Nucleotide-binding</keyword>
<reference evidence="10 11" key="1">
    <citation type="submission" date="2017-06" db="EMBL/GenBank/DDBJ databases">
        <title>A platform for efficient transgenesis in Macrostomum lignano, a flatworm model organism for stem cell research.</title>
        <authorList>
            <person name="Berezikov E."/>
        </authorList>
    </citation>
    <scope>NUCLEOTIDE SEQUENCE [LARGE SCALE GENOMIC DNA]</scope>
    <source>
        <strain evidence="10">DV1</strain>
        <tissue evidence="10">Whole organism</tissue>
    </source>
</reference>
<feature type="region of interest" description="Disordered" evidence="8">
    <location>
        <begin position="183"/>
        <end position="202"/>
    </location>
</feature>
<keyword evidence="5 6" id="KW-0505">Motor protein</keyword>
<dbReference type="GO" id="GO:0003777">
    <property type="term" value="F:microtubule motor activity"/>
    <property type="evidence" value="ECO:0007669"/>
    <property type="project" value="InterPro"/>
</dbReference>
<comment type="similarity">
    <text evidence="5 6">Belongs to the TRAFAC class myosin-kinesin ATPase superfamily. Kinesin family.</text>
</comment>
<feature type="compositionally biased region" description="Polar residues" evidence="8">
    <location>
        <begin position="37"/>
        <end position="53"/>
    </location>
</feature>
<dbReference type="InterPro" id="IPR001752">
    <property type="entry name" value="Kinesin_motor_dom"/>
</dbReference>
<dbReference type="Pfam" id="PF00225">
    <property type="entry name" value="Kinesin"/>
    <property type="match status" value="1"/>
</dbReference>
<dbReference type="InterPro" id="IPR019821">
    <property type="entry name" value="Kinesin_motor_CS"/>
</dbReference>
<feature type="compositionally biased region" description="Low complexity" evidence="8">
    <location>
        <begin position="86"/>
        <end position="109"/>
    </location>
</feature>
<dbReference type="Proteomes" id="UP000215902">
    <property type="component" value="Unassembled WGS sequence"/>
</dbReference>
<dbReference type="InterPro" id="IPR036961">
    <property type="entry name" value="Kinesin_motor_dom_sf"/>
</dbReference>
<dbReference type="GO" id="GO:0008017">
    <property type="term" value="F:microtubule binding"/>
    <property type="evidence" value="ECO:0007669"/>
    <property type="project" value="InterPro"/>
</dbReference>
<evidence type="ECO:0000256" key="8">
    <source>
        <dbReference type="SAM" id="MobiDB-lite"/>
    </source>
</evidence>
<dbReference type="PROSITE" id="PS50067">
    <property type="entry name" value="KINESIN_MOTOR_2"/>
    <property type="match status" value="1"/>
</dbReference>
<organism evidence="10 11">
    <name type="scientific">Macrostomum lignano</name>
    <dbReference type="NCBI Taxonomy" id="282301"/>
    <lineage>
        <taxon>Eukaryota</taxon>
        <taxon>Metazoa</taxon>
        <taxon>Spiralia</taxon>
        <taxon>Lophotrochozoa</taxon>
        <taxon>Platyhelminthes</taxon>
        <taxon>Rhabditophora</taxon>
        <taxon>Macrostomorpha</taxon>
        <taxon>Macrostomida</taxon>
        <taxon>Macrostomidae</taxon>
        <taxon>Macrostomum</taxon>
    </lineage>
</organism>
<evidence type="ECO:0000256" key="3">
    <source>
        <dbReference type="ARBA" id="ARBA00022840"/>
    </source>
</evidence>
<comment type="subcellular location">
    <subcellularLocation>
        <location evidence="1">Cytoplasm</location>
        <location evidence="1">Cytoskeleton</location>
    </subcellularLocation>
</comment>
<evidence type="ECO:0000256" key="4">
    <source>
        <dbReference type="ARBA" id="ARBA00023212"/>
    </source>
</evidence>
<dbReference type="OrthoDB" id="3176171at2759"/>
<dbReference type="PANTHER" id="PTHR47972">
    <property type="entry name" value="KINESIN-LIKE PROTEIN KLP-3"/>
    <property type="match status" value="1"/>
</dbReference>
<accession>A0A267GNS0</accession>
<evidence type="ECO:0000256" key="1">
    <source>
        <dbReference type="ARBA" id="ARBA00004245"/>
    </source>
</evidence>
<evidence type="ECO:0000256" key="7">
    <source>
        <dbReference type="SAM" id="Coils"/>
    </source>
</evidence>
<evidence type="ECO:0000313" key="11">
    <source>
        <dbReference type="Proteomes" id="UP000215902"/>
    </source>
</evidence>
<evidence type="ECO:0000259" key="9">
    <source>
        <dbReference type="PROSITE" id="PS50067"/>
    </source>
</evidence>
<dbReference type="GO" id="GO:0005874">
    <property type="term" value="C:microtubule"/>
    <property type="evidence" value="ECO:0007669"/>
    <property type="project" value="UniProtKB-KW"/>
</dbReference>
<proteinExistence type="inferred from homology"/>
<protein>
    <recommendedName>
        <fullName evidence="6">Kinesin-like protein</fullName>
    </recommendedName>
</protein>
<evidence type="ECO:0000256" key="2">
    <source>
        <dbReference type="ARBA" id="ARBA00022741"/>
    </source>
</evidence>
<gene>
    <name evidence="10" type="ORF">BOX15_Mlig012450g2</name>
</gene>
<keyword evidence="4" id="KW-0206">Cytoskeleton</keyword>
<name>A0A267GNS0_9PLAT</name>
<evidence type="ECO:0000313" key="10">
    <source>
        <dbReference type="EMBL" id="PAA87678.1"/>
    </source>
</evidence>
<dbReference type="PANTHER" id="PTHR47972:SF65">
    <property type="entry name" value="KINESIN-LIKE PROTEIN"/>
    <property type="match status" value="1"/>
</dbReference>
<dbReference type="Gene3D" id="3.40.850.10">
    <property type="entry name" value="Kinesin motor domain"/>
    <property type="match status" value="1"/>
</dbReference>